<name>A0A1G2G4R4_9BACT</name>
<dbReference type="STRING" id="1802115.A2756_01155"/>
<protein>
    <submittedName>
        <fullName evidence="2">Uncharacterized protein</fullName>
    </submittedName>
</protein>
<keyword evidence="1" id="KW-1133">Transmembrane helix</keyword>
<keyword evidence="1" id="KW-0812">Transmembrane</keyword>
<dbReference type="Proteomes" id="UP000177785">
    <property type="component" value="Unassembled WGS sequence"/>
</dbReference>
<proteinExistence type="predicted"/>
<evidence type="ECO:0000313" key="3">
    <source>
        <dbReference type="Proteomes" id="UP000177785"/>
    </source>
</evidence>
<sequence length="125" mass="13957">MNEGQFLTYIAPRKVRIWSRFLVFGIFFVGMLGYFAYQAQDLVVGPKLEVIAPGDGVLVETESVRVEGISEPGVELTVNGAKVYSAQDGHFSQELLLARGLHVLEIMARDRFGNEKKVTRQIVVK</sequence>
<dbReference type="EMBL" id="MHNL01000007">
    <property type="protein sequence ID" value="OGZ45214.1"/>
    <property type="molecule type" value="Genomic_DNA"/>
</dbReference>
<feature type="transmembrane region" description="Helical" evidence="1">
    <location>
        <begin position="21"/>
        <end position="37"/>
    </location>
</feature>
<dbReference type="InterPro" id="IPR013783">
    <property type="entry name" value="Ig-like_fold"/>
</dbReference>
<accession>A0A1G2G4R4</accession>
<dbReference type="Gene3D" id="2.60.40.10">
    <property type="entry name" value="Immunoglobulins"/>
    <property type="match status" value="1"/>
</dbReference>
<gene>
    <name evidence="2" type="ORF">A2756_01155</name>
</gene>
<evidence type="ECO:0000313" key="2">
    <source>
        <dbReference type="EMBL" id="OGZ45214.1"/>
    </source>
</evidence>
<organism evidence="2 3">
    <name type="scientific">Candidatus Ryanbacteria bacterium RIFCSPHIGHO2_01_FULL_48_27</name>
    <dbReference type="NCBI Taxonomy" id="1802115"/>
    <lineage>
        <taxon>Bacteria</taxon>
        <taxon>Candidatus Ryaniibacteriota</taxon>
    </lineage>
</organism>
<evidence type="ECO:0000256" key="1">
    <source>
        <dbReference type="SAM" id="Phobius"/>
    </source>
</evidence>
<dbReference type="Pfam" id="PF09136">
    <property type="entry name" value="Glucodextran_B"/>
    <property type="match status" value="1"/>
</dbReference>
<comment type="caution">
    <text evidence="2">The sequence shown here is derived from an EMBL/GenBank/DDBJ whole genome shotgun (WGS) entry which is preliminary data.</text>
</comment>
<dbReference type="AlphaFoldDB" id="A0A1G2G4R4"/>
<keyword evidence="1" id="KW-0472">Membrane</keyword>
<reference evidence="2 3" key="1">
    <citation type="journal article" date="2016" name="Nat. Commun.">
        <title>Thousands of microbial genomes shed light on interconnected biogeochemical processes in an aquifer system.</title>
        <authorList>
            <person name="Anantharaman K."/>
            <person name="Brown C.T."/>
            <person name="Hug L.A."/>
            <person name="Sharon I."/>
            <person name="Castelle C.J."/>
            <person name="Probst A.J."/>
            <person name="Thomas B.C."/>
            <person name="Singh A."/>
            <person name="Wilkins M.J."/>
            <person name="Karaoz U."/>
            <person name="Brodie E.L."/>
            <person name="Williams K.H."/>
            <person name="Hubbard S.S."/>
            <person name="Banfield J.F."/>
        </authorList>
    </citation>
    <scope>NUCLEOTIDE SEQUENCE [LARGE SCALE GENOMIC DNA]</scope>
</reference>